<organism evidence="1">
    <name type="scientific">Anguilla anguilla</name>
    <name type="common">European freshwater eel</name>
    <name type="synonym">Muraena anguilla</name>
    <dbReference type="NCBI Taxonomy" id="7936"/>
    <lineage>
        <taxon>Eukaryota</taxon>
        <taxon>Metazoa</taxon>
        <taxon>Chordata</taxon>
        <taxon>Craniata</taxon>
        <taxon>Vertebrata</taxon>
        <taxon>Euteleostomi</taxon>
        <taxon>Actinopterygii</taxon>
        <taxon>Neopterygii</taxon>
        <taxon>Teleostei</taxon>
        <taxon>Anguilliformes</taxon>
        <taxon>Anguillidae</taxon>
        <taxon>Anguilla</taxon>
    </lineage>
</organism>
<accession>A0A0E9R0B3</accession>
<proteinExistence type="predicted"/>
<dbReference type="EMBL" id="GBXM01086662">
    <property type="protein sequence ID" value="JAH21915.1"/>
    <property type="molecule type" value="Transcribed_RNA"/>
</dbReference>
<evidence type="ECO:0000313" key="1">
    <source>
        <dbReference type="EMBL" id="JAH21915.1"/>
    </source>
</evidence>
<name>A0A0E9R0B3_ANGAN</name>
<reference evidence="1" key="2">
    <citation type="journal article" date="2015" name="Fish Shellfish Immunol.">
        <title>Early steps in the European eel (Anguilla anguilla)-Vibrio vulnificus interaction in the gills: Role of the RtxA13 toxin.</title>
        <authorList>
            <person name="Callol A."/>
            <person name="Pajuelo D."/>
            <person name="Ebbesson L."/>
            <person name="Teles M."/>
            <person name="MacKenzie S."/>
            <person name="Amaro C."/>
        </authorList>
    </citation>
    <scope>NUCLEOTIDE SEQUENCE</scope>
</reference>
<protein>
    <submittedName>
        <fullName evidence="1">Uncharacterized protein</fullName>
    </submittedName>
</protein>
<sequence length="35" mass="3730">MDAVLALLISGRHTPPASPKAVIYTYLAFVLDTQG</sequence>
<dbReference type="AlphaFoldDB" id="A0A0E9R0B3"/>
<reference evidence="1" key="1">
    <citation type="submission" date="2014-11" db="EMBL/GenBank/DDBJ databases">
        <authorList>
            <person name="Amaro Gonzalez C."/>
        </authorList>
    </citation>
    <scope>NUCLEOTIDE SEQUENCE</scope>
</reference>